<feature type="transmembrane region" description="Helical" evidence="5">
    <location>
        <begin position="58"/>
        <end position="78"/>
    </location>
</feature>
<evidence type="ECO:0000256" key="3">
    <source>
        <dbReference type="ARBA" id="ARBA00022989"/>
    </source>
</evidence>
<evidence type="ECO:0000313" key="8">
    <source>
        <dbReference type="Proteomes" id="UP000249493"/>
    </source>
</evidence>
<proteinExistence type="predicted"/>
<feature type="transmembrane region" description="Helical" evidence="5">
    <location>
        <begin position="296"/>
        <end position="316"/>
    </location>
</feature>
<evidence type="ECO:0000256" key="4">
    <source>
        <dbReference type="ARBA" id="ARBA00023136"/>
    </source>
</evidence>
<evidence type="ECO:0000313" key="7">
    <source>
        <dbReference type="EMBL" id="RAI70898.1"/>
    </source>
</evidence>
<dbReference type="SUPFAM" id="SSF103473">
    <property type="entry name" value="MFS general substrate transporter"/>
    <property type="match status" value="1"/>
</dbReference>
<dbReference type="RefSeq" id="WP_111282480.1">
    <property type="nucleotide sequence ID" value="NZ_QLIN01000003.1"/>
</dbReference>
<gene>
    <name evidence="7" type="ORF">DOZ80_10540</name>
</gene>
<feature type="transmembrane region" description="Helical" evidence="5">
    <location>
        <begin position="349"/>
        <end position="372"/>
    </location>
</feature>
<feature type="transmembrane region" description="Helical" evidence="5">
    <location>
        <begin position="114"/>
        <end position="135"/>
    </location>
</feature>
<organism evidence="7 8">
    <name type="scientific">Pseudomonas fluorescens</name>
    <dbReference type="NCBI Taxonomy" id="294"/>
    <lineage>
        <taxon>Bacteria</taxon>
        <taxon>Pseudomonadati</taxon>
        <taxon>Pseudomonadota</taxon>
        <taxon>Gammaproteobacteria</taxon>
        <taxon>Pseudomonadales</taxon>
        <taxon>Pseudomonadaceae</taxon>
        <taxon>Pseudomonas</taxon>
    </lineage>
</organism>
<dbReference type="PANTHER" id="PTHR23508:SF10">
    <property type="entry name" value="CARBOXYLIC ACID TRANSPORTER PROTEIN HOMOLOG"/>
    <property type="match status" value="1"/>
</dbReference>
<dbReference type="InterPro" id="IPR005829">
    <property type="entry name" value="Sugar_transporter_CS"/>
</dbReference>
<dbReference type="AlphaFoldDB" id="A0A327NEA3"/>
<dbReference type="Gene3D" id="1.20.1250.20">
    <property type="entry name" value="MFS general substrate transporter like domains"/>
    <property type="match status" value="1"/>
</dbReference>
<dbReference type="PANTHER" id="PTHR23508">
    <property type="entry name" value="CARBOXYLIC ACID TRANSPORTER PROTEIN HOMOLOG"/>
    <property type="match status" value="1"/>
</dbReference>
<feature type="transmembrane region" description="Helical" evidence="5">
    <location>
        <begin position="177"/>
        <end position="198"/>
    </location>
</feature>
<feature type="transmembrane region" description="Helical" evidence="5">
    <location>
        <begin position="384"/>
        <end position="407"/>
    </location>
</feature>
<comment type="caution">
    <text evidence="7">The sequence shown here is derived from an EMBL/GenBank/DDBJ whole genome shotgun (WGS) entry which is preliminary data.</text>
</comment>
<feature type="transmembrane region" description="Helical" evidence="5">
    <location>
        <begin position="260"/>
        <end position="284"/>
    </location>
</feature>
<evidence type="ECO:0000256" key="5">
    <source>
        <dbReference type="SAM" id="Phobius"/>
    </source>
</evidence>
<evidence type="ECO:0000256" key="2">
    <source>
        <dbReference type="ARBA" id="ARBA00022692"/>
    </source>
</evidence>
<feature type="transmembrane region" description="Helical" evidence="5">
    <location>
        <begin position="90"/>
        <end position="108"/>
    </location>
</feature>
<dbReference type="CDD" id="cd17365">
    <property type="entry name" value="MFS_PcaK_like"/>
    <property type="match status" value="1"/>
</dbReference>
<dbReference type="InterPro" id="IPR036259">
    <property type="entry name" value="MFS_trans_sf"/>
</dbReference>
<dbReference type="InterPro" id="IPR020846">
    <property type="entry name" value="MFS_dom"/>
</dbReference>
<dbReference type="GO" id="GO:0046943">
    <property type="term" value="F:carboxylic acid transmembrane transporter activity"/>
    <property type="evidence" value="ECO:0007669"/>
    <property type="project" value="TreeGrafter"/>
</dbReference>
<protein>
    <submittedName>
        <fullName evidence="7">MFS transporter</fullName>
    </submittedName>
</protein>
<feature type="transmembrane region" description="Helical" evidence="5">
    <location>
        <begin position="24"/>
        <end position="46"/>
    </location>
</feature>
<dbReference type="PROSITE" id="PS00217">
    <property type="entry name" value="SUGAR_TRANSPORT_2"/>
    <property type="match status" value="1"/>
</dbReference>
<dbReference type="GO" id="GO:0005886">
    <property type="term" value="C:plasma membrane"/>
    <property type="evidence" value="ECO:0007669"/>
    <property type="project" value="TreeGrafter"/>
</dbReference>
<dbReference type="EMBL" id="QLIN01000003">
    <property type="protein sequence ID" value="RAI70898.1"/>
    <property type="molecule type" value="Genomic_DNA"/>
</dbReference>
<evidence type="ECO:0000256" key="1">
    <source>
        <dbReference type="ARBA" id="ARBA00004141"/>
    </source>
</evidence>
<dbReference type="Pfam" id="PF07690">
    <property type="entry name" value="MFS_1"/>
    <property type="match status" value="1"/>
</dbReference>
<feature type="transmembrane region" description="Helical" evidence="5">
    <location>
        <begin position="325"/>
        <end position="343"/>
    </location>
</feature>
<dbReference type="InterPro" id="IPR011701">
    <property type="entry name" value="MFS"/>
</dbReference>
<feature type="domain" description="Major facilitator superfamily (MFS) profile" evidence="6">
    <location>
        <begin position="24"/>
        <end position="439"/>
    </location>
</feature>
<accession>A0A327NEA3</accession>
<comment type="subcellular location">
    <subcellularLocation>
        <location evidence="1">Membrane</location>
        <topology evidence="1">Multi-pass membrane protein</topology>
    </subcellularLocation>
</comment>
<sequence>MQDQISSFRAALDRHPVSGFQWRLLLLLTLLLVTDGYDALGLGYVVPALAQEWSVDKVLFGPVFSANLFGLTLGSLLVTPLADRIGIRSVLLGCVSIYGLLTLTTALVDSIQGLVWVRFICGIGMGGAMPCAMALMSEYSPPRQRTLMVTLAACGFSLGGAMGGFVAAALIDRFGWQAVFLAGGIAPLILLPALLLFLPESLPRLLKDGEPFVRLRTLTRRMKLDWVPVQVSKAQTIAARSHSRFAVVELFRNGYARPTLMIWATFLMALMLLYFMVSWLPTLLKQNGVNLSEANLITSLFLFAGTLGAGGMSYFADRVTNKTKLLCAVLAAAGLFTTLIGVFHDQKMVMIGLVFAAGMCVIGGQLTLNAFSSNFYPAHCRATGAGWALGVGRFGSILGPLFGSLFIGMQMPVSQIFILSAIPAILAALFISQVQAPKAKDEVREWKALGKESSSL</sequence>
<keyword evidence="4 5" id="KW-0472">Membrane</keyword>
<dbReference type="Proteomes" id="UP000249493">
    <property type="component" value="Unassembled WGS sequence"/>
</dbReference>
<feature type="transmembrane region" description="Helical" evidence="5">
    <location>
        <begin position="147"/>
        <end position="171"/>
    </location>
</feature>
<keyword evidence="3 5" id="KW-1133">Transmembrane helix</keyword>
<name>A0A327NEA3_PSEFL</name>
<dbReference type="PROSITE" id="PS50850">
    <property type="entry name" value="MFS"/>
    <property type="match status" value="1"/>
</dbReference>
<reference evidence="7 8" key="1">
    <citation type="submission" date="2018-06" db="EMBL/GenBank/DDBJ databases">
        <authorList>
            <person name="Zhirakovskaya E."/>
        </authorList>
    </citation>
    <scope>NUCLEOTIDE SEQUENCE [LARGE SCALE GENOMIC DNA]</scope>
    <source>
        <strain evidence="7 8">LY3</strain>
    </source>
</reference>
<keyword evidence="2 5" id="KW-0812">Transmembrane</keyword>
<feature type="transmembrane region" description="Helical" evidence="5">
    <location>
        <begin position="413"/>
        <end position="431"/>
    </location>
</feature>
<evidence type="ECO:0000259" key="6">
    <source>
        <dbReference type="PROSITE" id="PS50850"/>
    </source>
</evidence>